<feature type="transmembrane region" description="Helical" evidence="10">
    <location>
        <begin position="438"/>
        <end position="457"/>
    </location>
</feature>
<feature type="transmembrane region" description="Helical" evidence="10">
    <location>
        <begin position="324"/>
        <end position="341"/>
    </location>
</feature>
<evidence type="ECO:0000256" key="7">
    <source>
        <dbReference type="ARBA" id="ARBA00049119"/>
    </source>
</evidence>
<gene>
    <name evidence="12" type="ORF">IE81DRAFT_291485</name>
</gene>
<dbReference type="PANTHER" id="PTHR48022">
    <property type="entry name" value="PLASTIDIC GLUCOSE TRANSPORTER 4"/>
    <property type="match status" value="1"/>
</dbReference>
<keyword evidence="12" id="KW-0762">Sugar transport</keyword>
<feature type="transmembrane region" description="Helical" evidence="10">
    <location>
        <begin position="166"/>
        <end position="184"/>
    </location>
</feature>
<evidence type="ECO:0000259" key="11">
    <source>
        <dbReference type="PROSITE" id="PS50850"/>
    </source>
</evidence>
<dbReference type="OrthoDB" id="8120565at2759"/>
<evidence type="ECO:0000256" key="3">
    <source>
        <dbReference type="ARBA" id="ARBA00022448"/>
    </source>
</evidence>
<dbReference type="SUPFAM" id="SSF103473">
    <property type="entry name" value="MFS general substrate transporter"/>
    <property type="match status" value="1"/>
</dbReference>
<comment type="similarity">
    <text evidence="2 8">Belongs to the major facilitator superfamily. Sugar transporter (TC 2.A.1.1) family.</text>
</comment>
<evidence type="ECO:0000256" key="5">
    <source>
        <dbReference type="ARBA" id="ARBA00022989"/>
    </source>
</evidence>
<dbReference type="GeneID" id="37033774"/>
<evidence type="ECO:0000256" key="1">
    <source>
        <dbReference type="ARBA" id="ARBA00004141"/>
    </source>
</evidence>
<name>A0A316VW53_9BASI</name>
<dbReference type="InterPro" id="IPR003663">
    <property type="entry name" value="Sugar/inositol_transpt"/>
</dbReference>
<dbReference type="PRINTS" id="PR00171">
    <property type="entry name" value="SUGRTRNSPORT"/>
</dbReference>
<dbReference type="InterPro" id="IPR036259">
    <property type="entry name" value="MFS_trans_sf"/>
</dbReference>
<evidence type="ECO:0000256" key="8">
    <source>
        <dbReference type="RuleBase" id="RU003346"/>
    </source>
</evidence>
<dbReference type="EMBL" id="KZ819389">
    <property type="protein sequence ID" value="PWN41699.1"/>
    <property type="molecule type" value="Genomic_DNA"/>
</dbReference>
<evidence type="ECO:0000256" key="6">
    <source>
        <dbReference type="ARBA" id="ARBA00023136"/>
    </source>
</evidence>
<accession>A0A316VW53</accession>
<dbReference type="Gene3D" id="1.20.1250.20">
    <property type="entry name" value="MFS general substrate transporter like domains"/>
    <property type="match status" value="1"/>
</dbReference>
<evidence type="ECO:0000313" key="12">
    <source>
        <dbReference type="EMBL" id="PWN41699.1"/>
    </source>
</evidence>
<dbReference type="PANTHER" id="PTHR48022:SF7">
    <property type="entry name" value="MAJOR FACILITATOR SUPERFAMILY (MFS) PROFILE DOMAIN-CONTAINING PROTEIN-RELATED"/>
    <property type="match status" value="1"/>
</dbReference>
<dbReference type="PROSITE" id="PS00217">
    <property type="entry name" value="SUGAR_TRANSPORT_2"/>
    <property type="match status" value="1"/>
</dbReference>
<feature type="transmembrane region" description="Helical" evidence="10">
    <location>
        <begin position="99"/>
        <end position="122"/>
    </location>
</feature>
<feature type="transmembrane region" description="Helical" evidence="10">
    <location>
        <begin position="12"/>
        <end position="34"/>
    </location>
</feature>
<dbReference type="STRING" id="1522189.A0A316VW53"/>
<feature type="transmembrane region" description="Helical" evidence="10">
    <location>
        <begin position="69"/>
        <end position="92"/>
    </location>
</feature>
<dbReference type="PROSITE" id="PS50850">
    <property type="entry name" value="MFS"/>
    <property type="match status" value="1"/>
</dbReference>
<feature type="transmembrane region" description="Helical" evidence="10">
    <location>
        <begin position="128"/>
        <end position="146"/>
    </location>
</feature>
<dbReference type="PROSITE" id="PS00216">
    <property type="entry name" value="SUGAR_TRANSPORT_1"/>
    <property type="match status" value="2"/>
</dbReference>
<feature type="domain" description="Major facilitator superfamily (MFS) profile" evidence="11">
    <location>
        <begin position="11"/>
        <end position="492"/>
    </location>
</feature>
<evidence type="ECO:0000256" key="2">
    <source>
        <dbReference type="ARBA" id="ARBA00010992"/>
    </source>
</evidence>
<keyword evidence="6 10" id="KW-0472">Membrane</keyword>
<keyword evidence="5 10" id="KW-1133">Transmembrane helix</keyword>
<feature type="region of interest" description="Disordered" evidence="9">
    <location>
        <begin position="536"/>
        <end position="560"/>
    </location>
</feature>
<dbReference type="InterPro" id="IPR020846">
    <property type="entry name" value="MFS_dom"/>
</dbReference>
<dbReference type="NCBIfam" id="TIGR00879">
    <property type="entry name" value="SP"/>
    <property type="match status" value="1"/>
</dbReference>
<proteinExistence type="inferred from homology"/>
<feature type="transmembrane region" description="Helical" evidence="10">
    <location>
        <begin position="196"/>
        <end position="215"/>
    </location>
</feature>
<dbReference type="GO" id="GO:0005351">
    <property type="term" value="F:carbohydrate:proton symporter activity"/>
    <property type="evidence" value="ECO:0007669"/>
    <property type="project" value="TreeGrafter"/>
</dbReference>
<dbReference type="CDD" id="cd17356">
    <property type="entry name" value="MFS_HXT"/>
    <property type="match status" value="1"/>
</dbReference>
<dbReference type="InterPro" id="IPR005828">
    <property type="entry name" value="MFS_sugar_transport-like"/>
</dbReference>
<reference evidence="12 13" key="1">
    <citation type="journal article" date="2018" name="Mol. Biol. Evol.">
        <title>Broad Genomic Sampling Reveals a Smut Pathogenic Ancestry of the Fungal Clade Ustilaginomycotina.</title>
        <authorList>
            <person name="Kijpornyongpan T."/>
            <person name="Mondo S.J."/>
            <person name="Barry K."/>
            <person name="Sandor L."/>
            <person name="Lee J."/>
            <person name="Lipzen A."/>
            <person name="Pangilinan J."/>
            <person name="LaButti K."/>
            <person name="Hainaut M."/>
            <person name="Henrissat B."/>
            <person name="Grigoriev I.V."/>
            <person name="Spatafora J.W."/>
            <person name="Aime M.C."/>
        </authorList>
    </citation>
    <scope>NUCLEOTIDE SEQUENCE [LARGE SCALE GENOMIC DNA]</scope>
    <source>
        <strain evidence="12 13">MCA 4658</strain>
    </source>
</reference>
<organism evidence="12 13">
    <name type="scientific">Ceraceosorus guamensis</name>
    <dbReference type="NCBI Taxonomy" id="1522189"/>
    <lineage>
        <taxon>Eukaryota</taxon>
        <taxon>Fungi</taxon>
        <taxon>Dikarya</taxon>
        <taxon>Basidiomycota</taxon>
        <taxon>Ustilaginomycotina</taxon>
        <taxon>Exobasidiomycetes</taxon>
        <taxon>Ceraceosorales</taxon>
        <taxon>Ceraceosoraceae</taxon>
        <taxon>Ceraceosorus</taxon>
    </lineage>
</organism>
<dbReference type="AlphaFoldDB" id="A0A316VW53"/>
<evidence type="ECO:0000256" key="4">
    <source>
        <dbReference type="ARBA" id="ARBA00022692"/>
    </source>
</evidence>
<keyword evidence="3 8" id="KW-0813">Transport</keyword>
<sequence>MTPKIRSPYAIAAFACIGGILFGFDIASMSAILVTENYKVYFHGDSAVNPSLKPGQEGWLISEGPNATLQGGITAAMPGGSLIGALSAGALADRFGRRAALFIACCFWLVGSILSCAAQNIGMLVVGRFINGICVGIASATVPFYLAELSPSHIRGRVVSAQQWAITWGIMVFYYISLGCSYAADQDGRNTITWRLPWGLQMIPAIFIMGMLPLLPESPRYLAKNARYQDALDVLALVHANGDASDPKVLAEFELIKENMQLESGEGTGYLDLFRGRQLYRTHLVFFTQVWSQLTGMNVMMYYIGYVFQMAGISDTESNTKSSSIQYAINVVMTVPALIYLDRWGRRPTLLIGAALMGACMLINGIILATCGGPVDRSLAINADLPDTVSWRLPAGGASGRAMIAFTYLFVASYAPTWGPVSWVYPSEVPVQRLRAKSGSISAAGNWMFNFALSYFVPPAFRNLRAMGAYFLFFAFNVMMFIHVFLAFPETKGKTLEEIAAIFESNVPAWRSSQVLNDVHRADDLAQAVARGDLTVDAGKAPNAGPQTPESPGSEKKELA</sequence>
<evidence type="ECO:0000256" key="10">
    <source>
        <dbReference type="SAM" id="Phobius"/>
    </source>
</evidence>
<dbReference type="InParanoid" id="A0A316VW53"/>
<dbReference type="InterPro" id="IPR050360">
    <property type="entry name" value="MFS_Sugar_Transporters"/>
</dbReference>
<keyword evidence="13" id="KW-1185">Reference proteome</keyword>
<dbReference type="RefSeq" id="XP_025368859.1">
    <property type="nucleotide sequence ID" value="XM_025511904.1"/>
</dbReference>
<feature type="transmembrane region" description="Helical" evidence="10">
    <location>
        <begin position="402"/>
        <end position="426"/>
    </location>
</feature>
<comment type="subcellular location">
    <subcellularLocation>
        <location evidence="1">Membrane</location>
        <topology evidence="1">Multi-pass membrane protein</topology>
    </subcellularLocation>
</comment>
<feature type="transmembrane region" description="Helical" evidence="10">
    <location>
        <begin position="469"/>
        <end position="488"/>
    </location>
</feature>
<evidence type="ECO:0000313" key="13">
    <source>
        <dbReference type="Proteomes" id="UP000245783"/>
    </source>
</evidence>
<dbReference type="Pfam" id="PF00083">
    <property type="entry name" value="Sugar_tr"/>
    <property type="match status" value="1"/>
</dbReference>
<evidence type="ECO:0000256" key="9">
    <source>
        <dbReference type="SAM" id="MobiDB-lite"/>
    </source>
</evidence>
<protein>
    <submittedName>
        <fullName evidence="12">Putative high-affinity glucose transporter</fullName>
    </submittedName>
</protein>
<dbReference type="FunFam" id="1.20.1250.20:FF:000026">
    <property type="entry name" value="MFS quinate transporter QutD"/>
    <property type="match status" value="1"/>
</dbReference>
<feature type="transmembrane region" description="Helical" evidence="10">
    <location>
        <begin position="348"/>
        <end position="369"/>
    </location>
</feature>
<dbReference type="GO" id="GO:0016020">
    <property type="term" value="C:membrane"/>
    <property type="evidence" value="ECO:0007669"/>
    <property type="project" value="UniProtKB-SubCell"/>
</dbReference>
<comment type="catalytic activity">
    <reaction evidence="7">
        <text>myo-inositol(out) + H(+)(out) = myo-inositol(in) + H(+)(in)</text>
        <dbReference type="Rhea" id="RHEA:60364"/>
        <dbReference type="ChEBI" id="CHEBI:15378"/>
        <dbReference type="ChEBI" id="CHEBI:17268"/>
    </reaction>
</comment>
<feature type="transmembrane region" description="Helical" evidence="10">
    <location>
        <begin position="284"/>
        <end position="304"/>
    </location>
</feature>
<dbReference type="InterPro" id="IPR005829">
    <property type="entry name" value="Sugar_transporter_CS"/>
</dbReference>
<dbReference type="Proteomes" id="UP000245783">
    <property type="component" value="Unassembled WGS sequence"/>
</dbReference>
<keyword evidence="4 10" id="KW-0812">Transmembrane</keyword>